<reference evidence="2" key="1">
    <citation type="submission" date="2022-03" db="EMBL/GenBank/DDBJ databases">
        <authorList>
            <person name="Sayadi A."/>
        </authorList>
    </citation>
    <scope>NUCLEOTIDE SEQUENCE</scope>
</reference>
<gene>
    <name evidence="2" type="ORF">ACAOBT_LOCUS18516</name>
</gene>
<proteinExistence type="predicted"/>
<accession>A0A9P0L110</accession>
<keyword evidence="1" id="KW-0812">Transmembrane</keyword>
<evidence type="ECO:0000256" key="1">
    <source>
        <dbReference type="SAM" id="Phobius"/>
    </source>
</evidence>
<name>A0A9P0L110_ACAOB</name>
<protein>
    <submittedName>
        <fullName evidence="2">Uncharacterized protein</fullName>
    </submittedName>
</protein>
<dbReference type="Proteomes" id="UP001152888">
    <property type="component" value="Unassembled WGS sequence"/>
</dbReference>
<dbReference type="EMBL" id="CAKOFQ010007046">
    <property type="protein sequence ID" value="CAH1988489.1"/>
    <property type="molecule type" value="Genomic_DNA"/>
</dbReference>
<evidence type="ECO:0000313" key="2">
    <source>
        <dbReference type="EMBL" id="CAH1988489.1"/>
    </source>
</evidence>
<keyword evidence="1" id="KW-0472">Membrane</keyword>
<dbReference type="AlphaFoldDB" id="A0A9P0L110"/>
<feature type="transmembrane region" description="Helical" evidence="1">
    <location>
        <begin position="80"/>
        <end position="98"/>
    </location>
</feature>
<sequence length="100" mass="11112">MLPAILAEYDDIILAGDINVNLLLVCNNLTKCLDSYNLKLVISEPTRITESTLTLLDPIYLSKPESCLRMNQSTALQENVTAAAIKIIMVIFFHLLLFTG</sequence>
<comment type="caution">
    <text evidence="2">The sequence shown here is derived from an EMBL/GenBank/DDBJ whole genome shotgun (WGS) entry which is preliminary data.</text>
</comment>
<keyword evidence="1" id="KW-1133">Transmembrane helix</keyword>
<organism evidence="2 3">
    <name type="scientific">Acanthoscelides obtectus</name>
    <name type="common">Bean weevil</name>
    <name type="synonym">Bruchus obtectus</name>
    <dbReference type="NCBI Taxonomy" id="200917"/>
    <lineage>
        <taxon>Eukaryota</taxon>
        <taxon>Metazoa</taxon>
        <taxon>Ecdysozoa</taxon>
        <taxon>Arthropoda</taxon>
        <taxon>Hexapoda</taxon>
        <taxon>Insecta</taxon>
        <taxon>Pterygota</taxon>
        <taxon>Neoptera</taxon>
        <taxon>Endopterygota</taxon>
        <taxon>Coleoptera</taxon>
        <taxon>Polyphaga</taxon>
        <taxon>Cucujiformia</taxon>
        <taxon>Chrysomeloidea</taxon>
        <taxon>Chrysomelidae</taxon>
        <taxon>Bruchinae</taxon>
        <taxon>Bruchini</taxon>
        <taxon>Acanthoscelides</taxon>
    </lineage>
</organism>
<dbReference type="OrthoDB" id="6781885at2759"/>
<keyword evidence="3" id="KW-1185">Reference proteome</keyword>
<evidence type="ECO:0000313" key="3">
    <source>
        <dbReference type="Proteomes" id="UP001152888"/>
    </source>
</evidence>